<dbReference type="Pfam" id="PF00170">
    <property type="entry name" value="bZIP_1"/>
    <property type="match status" value="1"/>
</dbReference>
<dbReference type="GO" id="GO:0000978">
    <property type="term" value="F:RNA polymerase II cis-regulatory region sequence-specific DNA binding"/>
    <property type="evidence" value="ECO:0007669"/>
    <property type="project" value="TreeGrafter"/>
</dbReference>
<reference evidence="3" key="2">
    <citation type="submission" date="2025-09" db="UniProtKB">
        <authorList>
            <consortium name="Ensembl"/>
        </authorList>
    </citation>
    <scope>IDENTIFICATION</scope>
</reference>
<dbReference type="SUPFAM" id="SSF57959">
    <property type="entry name" value="Leucine zipper domain"/>
    <property type="match status" value="1"/>
</dbReference>
<accession>A0A3Q3WLY9</accession>
<name>A0A3Q3WLY9_MOLML</name>
<dbReference type="InterPro" id="IPR046347">
    <property type="entry name" value="bZIP_sf"/>
</dbReference>
<evidence type="ECO:0000259" key="2">
    <source>
        <dbReference type="PROSITE" id="PS00036"/>
    </source>
</evidence>
<dbReference type="GO" id="GO:0005634">
    <property type="term" value="C:nucleus"/>
    <property type="evidence" value="ECO:0007669"/>
    <property type="project" value="TreeGrafter"/>
</dbReference>
<dbReference type="SMART" id="SM00338">
    <property type="entry name" value="BRLZ"/>
    <property type="match status" value="1"/>
</dbReference>
<evidence type="ECO:0000313" key="4">
    <source>
        <dbReference type="Proteomes" id="UP000261620"/>
    </source>
</evidence>
<dbReference type="Proteomes" id="UP000261620">
    <property type="component" value="Unplaced"/>
</dbReference>
<proteinExistence type="predicted"/>
<dbReference type="InterPro" id="IPR000837">
    <property type="entry name" value="AP-1"/>
</dbReference>
<dbReference type="Gene3D" id="1.20.5.170">
    <property type="match status" value="1"/>
</dbReference>
<organism evidence="3 4">
    <name type="scientific">Mola mola</name>
    <name type="common">Ocean sunfish</name>
    <name type="synonym">Tetraodon mola</name>
    <dbReference type="NCBI Taxonomy" id="94237"/>
    <lineage>
        <taxon>Eukaryota</taxon>
        <taxon>Metazoa</taxon>
        <taxon>Chordata</taxon>
        <taxon>Craniata</taxon>
        <taxon>Vertebrata</taxon>
        <taxon>Euteleostomi</taxon>
        <taxon>Actinopterygii</taxon>
        <taxon>Neopterygii</taxon>
        <taxon>Teleostei</taxon>
        <taxon>Neoteleostei</taxon>
        <taxon>Acanthomorphata</taxon>
        <taxon>Eupercaria</taxon>
        <taxon>Tetraodontiformes</taxon>
        <taxon>Molidae</taxon>
        <taxon>Mola</taxon>
    </lineage>
</organism>
<dbReference type="PANTHER" id="PTHR23351">
    <property type="entry name" value="FOS TRANSCRIPTION FACTOR-RELATED"/>
    <property type="match status" value="1"/>
</dbReference>
<feature type="region of interest" description="Disordered" evidence="1">
    <location>
        <begin position="5"/>
        <end position="30"/>
    </location>
</feature>
<protein>
    <recommendedName>
        <fullName evidence="2">BZIP domain-containing protein</fullName>
    </recommendedName>
</protein>
<evidence type="ECO:0000256" key="1">
    <source>
        <dbReference type="SAM" id="MobiDB-lite"/>
    </source>
</evidence>
<dbReference type="PROSITE" id="PS00036">
    <property type="entry name" value="BZIP_BASIC"/>
    <property type="match status" value="1"/>
</dbReference>
<dbReference type="STRING" id="94237.ENSMMOP00000018766"/>
<dbReference type="AlphaFoldDB" id="A0A3Q3WLY9"/>
<dbReference type="Ensembl" id="ENSMMOT00000019074.1">
    <property type="protein sequence ID" value="ENSMMOP00000018766.1"/>
    <property type="gene ID" value="ENSMMOG00000014213.1"/>
</dbReference>
<keyword evidence="4" id="KW-1185">Reference proteome</keyword>
<feature type="domain" description="BZIP" evidence="2">
    <location>
        <begin position="8"/>
        <end position="23"/>
    </location>
</feature>
<dbReference type="GO" id="GO:0000981">
    <property type="term" value="F:DNA-binding transcription factor activity, RNA polymerase II-specific"/>
    <property type="evidence" value="ECO:0007669"/>
    <property type="project" value="TreeGrafter"/>
</dbReference>
<feature type="compositionally biased region" description="Basic and acidic residues" evidence="1">
    <location>
        <begin position="12"/>
        <end position="30"/>
    </location>
</feature>
<dbReference type="PANTHER" id="PTHR23351:SF51">
    <property type="entry name" value="BASIC LEUCINE ZIPPER TRANSCRIPTIONAL FACTOR ATF-LIKE"/>
    <property type="match status" value="1"/>
</dbReference>
<dbReference type="InterPro" id="IPR004827">
    <property type="entry name" value="bZIP"/>
</dbReference>
<reference evidence="3" key="1">
    <citation type="submission" date="2025-08" db="UniProtKB">
        <authorList>
            <consortium name="Ensembl"/>
        </authorList>
    </citation>
    <scope>IDENTIFICATION</scope>
</reference>
<evidence type="ECO:0000313" key="3">
    <source>
        <dbReference type="Ensembl" id="ENSMMOP00000018766.1"/>
    </source>
</evidence>
<sequence>VRVWRGMKRKEKNRDAARKSRRKQTERADELHECLEQSNLALEKEVASLKTELDIYTMALERHEPFCCLQGPAHVGAVRGRLFPRPDRLRLEDDRLRGRGRAATRTPLSTPEREINTEISAGATVVTLERGSDQRGTQQ</sequence>